<evidence type="ECO:0000313" key="2">
    <source>
        <dbReference type="EMBL" id="KZV34669.1"/>
    </source>
</evidence>
<name>A0A2Z7BMQ0_9LAMI</name>
<protein>
    <submittedName>
        <fullName evidence="2">Translation initiation factor IF-2, chloroplastic-like</fullName>
    </submittedName>
</protein>
<sequence>MRCPNGTREQSSNTVTLDEKNRAKLVKDKPARPEEGQLGEEKIGSGDLAKLDAYERDEASGRKISVTSLTSLRKACDELKDKGRKVQCQKTFNGYNFVSNGQIYKAAIYIKSRAQEKWMRAQERQQKNSEVKRVLCESFKEQSSDRRSYSRGLSDRVAAGAAVIKVFQWNILVAEEGQT</sequence>
<evidence type="ECO:0000256" key="1">
    <source>
        <dbReference type="SAM" id="MobiDB-lite"/>
    </source>
</evidence>
<gene>
    <name evidence="2" type="ORF">F511_10944</name>
</gene>
<feature type="region of interest" description="Disordered" evidence="1">
    <location>
        <begin position="1"/>
        <end position="43"/>
    </location>
</feature>
<keyword evidence="3" id="KW-1185">Reference proteome</keyword>
<dbReference type="GO" id="GO:0003743">
    <property type="term" value="F:translation initiation factor activity"/>
    <property type="evidence" value="ECO:0007669"/>
    <property type="project" value="UniProtKB-KW"/>
</dbReference>
<organism evidence="2 3">
    <name type="scientific">Dorcoceras hygrometricum</name>
    <dbReference type="NCBI Taxonomy" id="472368"/>
    <lineage>
        <taxon>Eukaryota</taxon>
        <taxon>Viridiplantae</taxon>
        <taxon>Streptophyta</taxon>
        <taxon>Embryophyta</taxon>
        <taxon>Tracheophyta</taxon>
        <taxon>Spermatophyta</taxon>
        <taxon>Magnoliopsida</taxon>
        <taxon>eudicotyledons</taxon>
        <taxon>Gunneridae</taxon>
        <taxon>Pentapetalae</taxon>
        <taxon>asterids</taxon>
        <taxon>lamiids</taxon>
        <taxon>Lamiales</taxon>
        <taxon>Gesneriaceae</taxon>
        <taxon>Didymocarpoideae</taxon>
        <taxon>Trichosporeae</taxon>
        <taxon>Loxocarpinae</taxon>
        <taxon>Dorcoceras</taxon>
    </lineage>
</organism>
<keyword evidence="2" id="KW-0396">Initiation factor</keyword>
<evidence type="ECO:0000313" key="3">
    <source>
        <dbReference type="Proteomes" id="UP000250235"/>
    </source>
</evidence>
<reference evidence="2 3" key="1">
    <citation type="journal article" date="2015" name="Proc. Natl. Acad. Sci. U.S.A.">
        <title>The resurrection genome of Boea hygrometrica: A blueprint for survival of dehydration.</title>
        <authorList>
            <person name="Xiao L."/>
            <person name="Yang G."/>
            <person name="Zhang L."/>
            <person name="Yang X."/>
            <person name="Zhao S."/>
            <person name="Ji Z."/>
            <person name="Zhou Q."/>
            <person name="Hu M."/>
            <person name="Wang Y."/>
            <person name="Chen M."/>
            <person name="Xu Y."/>
            <person name="Jin H."/>
            <person name="Xiao X."/>
            <person name="Hu G."/>
            <person name="Bao F."/>
            <person name="Hu Y."/>
            <person name="Wan P."/>
            <person name="Li L."/>
            <person name="Deng X."/>
            <person name="Kuang T."/>
            <person name="Xiang C."/>
            <person name="Zhu J.K."/>
            <person name="Oliver M.J."/>
            <person name="He Y."/>
        </authorList>
    </citation>
    <scope>NUCLEOTIDE SEQUENCE [LARGE SCALE GENOMIC DNA]</scope>
    <source>
        <strain evidence="3">cv. XS01</strain>
    </source>
</reference>
<feature type="compositionally biased region" description="Basic and acidic residues" evidence="1">
    <location>
        <begin position="17"/>
        <end position="43"/>
    </location>
</feature>
<accession>A0A2Z7BMQ0</accession>
<keyword evidence="2" id="KW-0648">Protein biosynthesis</keyword>
<dbReference type="EMBL" id="KV005019">
    <property type="protein sequence ID" value="KZV34669.1"/>
    <property type="molecule type" value="Genomic_DNA"/>
</dbReference>
<proteinExistence type="predicted"/>
<dbReference type="AlphaFoldDB" id="A0A2Z7BMQ0"/>
<feature type="compositionally biased region" description="Polar residues" evidence="1">
    <location>
        <begin position="7"/>
        <end position="16"/>
    </location>
</feature>
<dbReference type="Proteomes" id="UP000250235">
    <property type="component" value="Unassembled WGS sequence"/>
</dbReference>